<dbReference type="Proteomes" id="UP000248544">
    <property type="component" value="Unassembled WGS sequence"/>
</dbReference>
<dbReference type="AlphaFoldDB" id="A0A2W2G1P1"/>
<accession>A0A2W2G1P1</accession>
<comment type="caution">
    <text evidence="1">The sequence shown here is derived from an EMBL/GenBank/DDBJ whole genome shotgun (WGS) entry which is preliminary data.</text>
</comment>
<evidence type="ECO:0000313" key="2">
    <source>
        <dbReference type="Proteomes" id="UP000248544"/>
    </source>
</evidence>
<evidence type="ECO:0000313" key="1">
    <source>
        <dbReference type="EMBL" id="PZG42011.1"/>
    </source>
</evidence>
<dbReference type="EMBL" id="POUA01000161">
    <property type="protein sequence ID" value="PZG42011.1"/>
    <property type="molecule type" value="Genomic_DNA"/>
</dbReference>
<organism evidence="1 2">
    <name type="scientific">Spongiactinospora gelatinilytica</name>
    <dbReference type="NCBI Taxonomy" id="2666298"/>
    <lineage>
        <taxon>Bacteria</taxon>
        <taxon>Bacillati</taxon>
        <taxon>Actinomycetota</taxon>
        <taxon>Actinomycetes</taxon>
        <taxon>Streptosporangiales</taxon>
        <taxon>Streptosporangiaceae</taxon>
        <taxon>Spongiactinospora</taxon>
    </lineage>
</organism>
<proteinExistence type="predicted"/>
<protein>
    <submittedName>
        <fullName evidence="1">Uncharacterized protein</fullName>
    </submittedName>
</protein>
<keyword evidence="2" id="KW-1185">Reference proteome</keyword>
<sequence>MLVDLSSSLSITWAEFDMAGQTRQVQQPIYGRGDSIHMPVTKDGVVQWAEIEGVNLWDCGIGIILGVAGLTVEEGAMALDPTLALSRTPQTPLGLYGGLAKSIADVGWTHLNHHAPASGFLDADQLGARLVVGLNDQRGQAVTPMSIDVVIRADPDAAFPPWPETGARFTADEFVRWLVPSWPDNVPTSPWRGA</sequence>
<reference evidence="1 2" key="1">
    <citation type="submission" date="2018-01" db="EMBL/GenBank/DDBJ databases">
        <title>Draft genome sequence of Sphaerisporangium sp. 7K107.</title>
        <authorList>
            <person name="Sahin N."/>
            <person name="Saygin H."/>
            <person name="Ay H."/>
        </authorList>
    </citation>
    <scope>NUCLEOTIDE SEQUENCE [LARGE SCALE GENOMIC DNA]</scope>
    <source>
        <strain evidence="1 2">7K107</strain>
    </source>
</reference>
<gene>
    <name evidence="1" type="ORF">C1I98_20305</name>
</gene>
<name>A0A2W2G1P1_9ACTN</name>